<dbReference type="EMBL" id="MLAK01000485">
    <property type="protein sequence ID" value="OHT13733.1"/>
    <property type="molecule type" value="Genomic_DNA"/>
</dbReference>
<dbReference type="GeneID" id="94833454"/>
<comment type="caution">
    <text evidence="3">The sequence shown here is derived from an EMBL/GenBank/DDBJ whole genome shotgun (WGS) entry which is preliminary data.</text>
</comment>
<sequence length="174" mass="20674">MLFCLFHFWLKITTSNSNKSDRIKLSNDTIIPYPKIINYTMNRGSEEGGTYIVLHVSPHVPKNLYHVYCRFGYIQIRAWNYTEQYVTCRSPPFYPGQTILQVSFNNKNWSDEVQFYYIKNYSINKQFHKFRSLMIAILILIPLIGVFKWKALSKSKEKILEHNEESIPLIERPL</sequence>
<keyword evidence="1" id="KW-1133">Transmembrane helix</keyword>
<feature type="chain" id="PRO_5012113986" evidence="2">
    <location>
        <begin position="18"/>
        <end position="174"/>
    </location>
</feature>
<reference evidence="3" key="1">
    <citation type="submission" date="2016-10" db="EMBL/GenBank/DDBJ databases">
        <authorList>
            <person name="Benchimol M."/>
            <person name="Almeida L.G."/>
            <person name="Vasconcelos A.T."/>
            <person name="Perreira-Neves A."/>
            <person name="Rosa I.A."/>
            <person name="Tasca T."/>
            <person name="Bogo M.R."/>
            <person name="de Souza W."/>
        </authorList>
    </citation>
    <scope>NUCLEOTIDE SEQUENCE [LARGE SCALE GENOMIC DNA]</scope>
    <source>
        <strain evidence="3">K</strain>
    </source>
</reference>
<evidence type="ECO:0000313" key="3">
    <source>
        <dbReference type="EMBL" id="OHT13733.1"/>
    </source>
</evidence>
<proteinExistence type="predicted"/>
<evidence type="ECO:0000313" key="4">
    <source>
        <dbReference type="Proteomes" id="UP000179807"/>
    </source>
</evidence>
<dbReference type="RefSeq" id="XP_068366869.1">
    <property type="nucleotide sequence ID" value="XM_068498750.1"/>
</dbReference>
<keyword evidence="1" id="KW-0812">Transmembrane</keyword>
<dbReference type="Proteomes" id="UP000179807">
    <property type="component" value="Unassembled WGS sequence"/>
</dbReference>
<dbReference type="SUPFAM" id="SSF81296">
    <property type="entry name" value="E set domains"/>
    <property type="match status" value="1"/>
</dbReference>
<accession>A0A1J4KW43</accession>
<dbReference type="InterPro" id="IPR014756">
    <property type="entry name" value="Ig_E-set"/>
</dbReference>
<evidence type="ECO:0000256" key="1">
    <source>
        <dbReference type="SAM" id="Phobius"/>
    </source>
</evidence>
<dbReference type="InterPro" id="IPR013783">
    <property type="entry name" value="Ig-like_fold"/>
</dbReference>
<keyword evidence="1" id="KW-0472">Membrane</keyword>
<evidence type="ECO:0000256" key="2">
    <source>
        <dbReference type="SAM" id="SignalP"/>
    </source>
</evidence>
<keyword evidence="2" id="KW-0732">Signal</keyword>
<protein>
    <submittedName>
        <fullName evidence="3">Uncharacterized protein</fullName>
    </submittedName>
</protein>
<name>A0A1J4KW43_9EUKA</name>
<feature type="signal peptide" evidence="2">
    <location>
        <begin position="1"/>
        <end position="17"/>
    </location>
</feature>
<keyword evidence="4" id="KW-1185">Reference proteome</keyword>
<organism evidence="3 4">
    <name type="scientific">Tritrichomonas foetus</name>
    <dbReference type="NCBI Taxonomy" id="1144522"/>
    <lineage>
        <taxon>Eukaryota</taxon>
        <taxon>Metamonada</taxon>
        <taxon>Parabasalia</taxon>
        <taxon>Tritrichomonadida</taxon>
        <taxon>Tritrichomonadidae</taxon>
        <taxon>Tritrichomonas</taxon>
    </lineage>
</organism>
<dbReference type="Gene3D" id="2.60.40.10">
    <property type="entry name" value="Immunoglobulins"/>
    <property type="match status" value="1"/>
</dbReference>
<dbReference type="AlphaFoldDB" id="A0A1J4KW43"/>
<gene>
    <name evidence="3" type="ORF">TRFO_16057</name>
</gene>
<dbReference type="VEuPathDB" id="TrichDB:TRFO_16057"/>
<feature type="transmembrane region" description="Helical" evidence="1">
    <location>
        <begin position="130"/>
        <end position="149"/>
    </location>
</feature>